<accession>A0A0B7HDF1</accession>
<dbReference type="AlphaFoldDB" id="A0A0B7HDF1"/>
<dbReference type="RefSeq" id="WP_155848745.1">
    <property type="nucleotide sequence ID" value="NZ_CDOF01000101.1"/>
</dbReference>
<protein>
    <submittedName>
        <fullName evidence="1">Uncharacterized protein</fullName>
    </submittedName>
</protein>
<proteinExistence type="predicted"/>
<gene>
    <name evidence="1" type="ORF">CCYN74_20011</name>
</gene>
<name>A0A0B7HDF1_9FLAO</name>
<dbReference type="EMBL" id="CDOG01000012">
    <property type="protein sequence ID" value="CEN36659.1"/>
    <property type="molecule type" value="Genomic_DNA"/>
</dbReference>
<reference evidence="1 2" key="1">
    <citation type="submission" date="2015-01" db="EMBL/GenBank/DDBJ databases">
        <authorList>
            <person name="Xiang T."/>
            <person name="Song Y."/>
            <person name="Huang L."/>
            <person name="Wang B."/>
            <person name="Wu P."/>
        </authorList>
    </citation>
    <scope>NUCLEOTIDE SEQUENCE [LARGE SCALE GENOMIC DNA]</scope>
    <source>
        <strain evidence="1 2">Ccy74</strain>
    </source>
</reference>
<evidence type="ECO:0000313" key="2">
    <source>
        <dbReference type="Proteomes" id="UP000038083"/>
    </source>
</evidence>
<sequence>MEAKNPKGYLIHCLKNELGKNNEQEEINGVQQELDFNFDFLDSIISLDLTQEEAKTIVKQLLK</sequence>
<organism evidence="1 2">
    <name type="scientific">Capnocytophaga cynodegmi</name>
    <dbReference type="NCBI Taxonomy" id="28189"/>
    <lineage>
        <taxon>Bacteria</taxon>
        <taxon>Pseudomonadati</taxon>
        <taxon>Bacteroidota</taxon>
        <taxon>Flavobacteriia</taxon>
        <taxon>Flavobacteriales</taxon>
        <taxon>Flavobacteriaceae</taxon>
        <taxon>Capnocytophaga</taxon>
    </lineage>
</organism>
<dbReference type="Proteomes" id="UP000038083">
    <property type="component" value="Unassembled WGS sequence"/>
</dbReference>
<evidence type="ECO:0000313" key="1">
    <source>
        <dbReference type="EMBL" id="CEN36659.1"/>
    </source>
</evidence>